<evidence type="ECO:0000313" key="2">
    <source>
        <dbReference type="WBParaSite" id="nRc.2.0.1.t30308-RA"/>
    </source>
</evidence>
<evidence type="ECO:0000313" key="1">
    <source>
        <dbReference type="Proteomes" id="UP000887565"/>
    </source>
</evidence>
<protein>
    <submittedName>
        <fullName evidence="2">Uncharacterized protein</fullName>
    </submittedName>
</protein>
<proteinExistence type="predicted"/>
<dbReference type="WBParaSite" id="nRc.2.0.1.t30308-RA">
    <property type="protein sequence ID" value="nRc.2.0.1.t30308-RA"/>
    <property type="gene ID" value="nRc.2.0.1.g30308"/>
</dbReference>
<reference evidence="2" key="1">
    <citation type="submission" date="2022-11" db="UniProtKB">
        <authorList>
            <consortium name="WormBaseParasite"/>
        </authorList>
    </citation>
    <scope>IDENTIFICATION</scope>
</reference>
<name>A0A915JW51_ROMCU</name>
<dbReference type="AlphaFoldDB" id="A0A915JW51"/>
<keyword evidence="1" id="KW-1185">Reference proteome</keyword>
<organism evidence="1 2">
    <name type="scientific">Romanomermis culicivorax</name>
    <name type="common">Nematode worm</name>
    <dbReference type="NCBI Taxonomy" id="13658"/>
    <lineage>
        <taxon>Eukaryota</taxon>
        <taxon>Metazoa</taxon>
        <taxon>Ecdysozoa</taxon>
        <taxon>Nematoda</taxon>
        <taxon>Enoplea</taxon>
        <taxon>Dorylaimia</taxon>
        <taxon>Mermithida</taxon>
        <taxon>Mermithoidea</taxon>
        <taxon>Mermithidae</taxon>
        <taxon>Romanomermis</taxon>
    </lineage>
</organism>
<sequence>LVQSTDIFNYFTSLFGGPHTAIEEPLFLVPKNIKAFNKAVNQSKFRGCVVIALDTESGGKPKTPGSKPKNIIVGFHIREDITLVLTKFGYLHQEKELVRKRRDNIDYILSCCVYDLEIVLAEMKDKSKTRMMRISPEAPRLKALMTEVLFVWADAFKISWGN</sequence>
<accession>A0A915JW51</accession>
<dbReference type="Proteomes" id="UP000887565">
    <property type="component" value="Unplaced"/>
</dbReference>